<protein>
    <submittedName>
        <fullName evidence="4">MJ0042 family finger-like protein</fullName>
    </submittedName>
</protein>
<keyword evidence="2" id="KW-1133">Transmembrane helix</keyword>
<dbReference type="Pfam" id="PF13719">
    <property type="entry name" value="Zn_ribbon_5"/>
    <property type="match status" value="1"/>
</dbReference>
<reference evidence="5" key="1">
    <citation type="submission" date="2009-07" db="EMBL/GenBank/DDBJ databases">
        <title>Complete sequence of Methylotenera mobilis JLW8.</title>
        <authorList>
            <consortium name="US DOE Joint Genome Institute"/>
            <person name="Lucas S."/>
            <person name="Copeland A."/>
            <person name="Lapidus A."/>
            <person name="Glavina del Rio T."/>
            <person name="Tice H."/>
            <person name="Bruce D."/>
            <person name="Goodwin L."/>
            <person name="Pitluck S."/>
            <person name="LaButti K.M."/>
            <person name="Clum A."/>
            <person name="Larimer F."/>
            <person name="Land M."/>
            <person name="Hauser L."/>
            <person name="Kyrpides N."/>
            <person name="Mikhailova N."/>
            <person name="Kayluzhnaya M."/>
            <person name="Chistoserdova L."/>
        </authorList>
    </citation>
    <scope>NUCLEOTIDE SEQUENCE [LARGE SCALE GENOMIC DNA]</scope>
    <source>
        <strain evidence="5">JLW8 / ATCC BAA-1282 / DSM 17540</strain>
    </source>
</reference>
<evidence type="ECO:0000313" key="4">
    <source>
        <dbReference type="EMBL" id="ACT47063.1"/>
    </source>
</evidence>
<dbReference type="RefSeq" id="WP_012777520.1">
    <property type="nucleotide sequence ID" value="NC_012968.1"/>
</dbReference>
<name>C6WYT8_METML</name>
<dbReference type="STRING" id="583345.Mmol_0153"/>
<evidence type="ECO:0000256" key="1">
    <source>
        <dbReference type="SAM" id="MobiDB-lite"/>
    </source>
</evidence>
<dbReference type="eggNOG" id="ENOG50315VR">
    <property type="taxonomic scope" value="Bacteria"/>
</dbReference>
<evidence type="ECO:0000256" key="2">
    <source>
        <dbReference type="SAM" id="Phobius"/>
    </source>
</evidence>
<dbReference type="HOGENOM" id="CLU_036053_4_0_4"/>
<feature type="compositionally biased region" description="Polar residues" evidence="1">
    <location>
        <begin position="110"/>
        <end position="129"/>
    </location>
</feature>
<gene>
    <name evidence="4" type="ordered locus">Mmol_0153</name>
</gene>
<feature type="compositionally biased region" description="Low complexity" evidence="1">
    <location>
        <begin position="95"/>
        <end position="108"/>
    </location>
</feature>
<dbReference type="AlphaFoldDB" id="C6WYT8"/>
<accession>C6WYT8</accession>
<keyword evidence="2" id="KW-0472">Membrane</keyword>
<feature type="domain" description="Zinc finger/thioredoxin putative" evidence="3">
    <location>
        <begin position="4"/>
        <end position="39"/>
    </location>
</feature>
<dbReference type="NCBIfam" id="TIGR02098">
    <property type="entry name" value="MJ0042_CXXC"/>
    <property type="match status" value="1"/>
</dbReference>
<dbReference type="Pfam" id="PF11906">
    <property type="entry name" value="DUF3426"/>
    <property type="match status" value="1"/>
</dbReference>
<sequence>MRDITHCPNCQTQFFVSEDQLSQHGGLVRCGQCLHVFNAKEQFVPTSNPTPASTAPVETTVPKVAAATLAPSNDAAPSGWPAIDLALEEPAASTQQPEAKPAQQAAPPLNTASAETRTALTSEQPSPDITHTGALAELPHDPSSIAEHPPNDTSKLNTAHHPANDFNDLVKHAKRDSNQKANRRWPWLLGALVLVLTAAAQSAYFLRNSIAIYYPKLKPQLVQACEHLKCSIELPKQIEWVVIDDSDMQEDLAHSGVMHLSSSLFNKAGFVLAYPNLELTLTNTDDSPVLRRVFKPAEYLPPNTDIATGFTAGNEIKVKLAITTQDVSVAGYRLYVTY</sequence>
<evidence type="ECO:0000259" key="3">
    <source>
        <dbReference type="Pfam" id="PF13719"/>
    </source>
</evidence>
<organism evidence="4 5">
    <name type="scientific">Methylotenera mobilis (strain JLW8 / ATCC BAA-1282 / DSM 17540)</name>
    <dbReference type="NCBI Taxonomy" id="583345"/>
    <lineage>
        <taxon>Bacteria</taxon>
        <taxon>Pseudomonadati</taxon>
        <taxon>Pseudomonadota</taxon>
        <taxon>Betaproteobacteria</taxon>
        <taxon>Nitrosomonadales</taxon>
        <taxon>Methylophilaceae</taxon>
        <taxon>Methylotenera</taxon>
    </lineage>
</organism>
<feature type="region of interest" description="Disordered" evidence="1">
    <location>
        <begin position="90"/>
        <end position="163"/>
    </location>
</feature>
<evidence type="ECO:0000313" key="5">
    <source>
        <dbReference type="Proteomes" id="UP000002742"/>
    </source>
</evidence>
<reference evidence="4 5" key="2">
    <citation type="journal article" date="2011" name="J. Bacteriol.">
        <title>Genomes of three methylotrophs from a single niche uncover genetic and metabolic divergence of Methylophilaceae.</title>
        <authorList>
            <person name="Lapidus A."/>
            <person name="Clum A."/>
            <person name="Labutti K."/>
            <person name="Kaluzhnaya M.G."/>
            <person name="Lim S."/>
            <person name="Beck D.A."/>
            <person name="Glavina Del Rio T."/>
            <person name="Nolan M."/>
            <person name="Mavromatis K."/>
            <person name="Huntemann M."/>
            <person name="Lucas S."/>
            <person name="Lidstrom M.E."/>
            <person name="Ivanova N."/>
            <person name="Chistoserdova L."/>
        </authorList>
    </citation>
    <scope>NUCLEOTIDE SEQUENCE [LARGE SCALE GENOMIC DNA]</scope>
    <source>
        <strain evidence="5">JLW8 / ATCC BAA-1282 / DSM 17540</strain>
    </source>
</reference>
<keyword evidence="2" id="KW-0812">Transmembrane</keyword>
<dbReference type="EMBL" id="CP001672">
    <property type="protein sequence ID" value="ACT47063.1"/>
    <property type="molecule type" value="Genomic_DNA"/>
</dbReference>
<dbReference type="InterPro" id="IPR021834">
    <property type="entry name" value="DUF3426"/>
</dbReference>
<feature type="transmembrane region" description="Helical" evidence="2">
    <location>
        <begin position="185"/>
        <end position="206"/>
    </location>
</feature>
<dbReference type="OrthoDB" id="5294582at2"/>
<keyword evidence="5" id="KW-1185">Reference proteome</keyword>
<dbReference type="Proteomes" id="UP000002742">
    <property type="component" value="Chromosome"/>
</dbReference>
<dbReference type="KEGG" id="mmb:Mmol_0153"/>
<proteinExistence type="predicted"/>
<dbReference type="InterPro" id="IPR011723">
    <property type="entry name" value="Znf/thioredoxin_put"/>
</dbReference>